<feature type="region of interest" description="Disordered" evidence="1">
    <location>
        <begin position="92"/>
        <end position="120"/>
    </location>
</feature>
<dbReference type="OrthoDB" id="5459344at2"/>
<evidence type="ECO:0000313" key="3">
    <source>
        <dbReference type="Proteomes" id="UP000199527"/>
    </source>
</evidence>
<sequence>MDFKGLLNQVMASGGDLARQAKTSMGPANSSGGNGMSDMTKGAIGGAVGGSLLTMLVGTKKGRKMGKKAAKLGGAAALGGLAFKVFNDWQSNQQAQPQSAAAPPATPAQTQPAPALPPQTEQHSMVVLKAMIAAAKSDGHVDDDEKRRIFQAVQAMGASAEVTAFVQQELDKPLDPAEIARGVSSPQEASEVYLASVLMVDEQNFMEQTYLKELASQLQLQPELVAQLEAQVA</sequence>
<evidence type="ECO:0000313" key="2">
    <source>
        <dbReference type="EMBL" id="SDJ96063.1"/>
    </source>
</evidence>
<accession>A0A1G8XZV1</accession>
<dbReference type="InterPro" id="IPR007486">
    <property type="entry name" value="YebE"/>
</dbReference>
<dbReference type="CDD" id="cd07178">
    <property type="entry name" value="terB_like_YebE"/>
    <property type="match status" value="1"/>
</dbReference>
<dbReference type="SUPFAM" id="SSF158682">
    <property type="entry name" value="TerB-like"/>
    <property type="match status" value="1"/>
</dbReference>
<name>A0A1G8XZV1_9GAMM</name>
<feature type="compositionally biased region" description="Low complexity" evidence="1">
    <location>
        <begin position="93"/>
        <end position="120"/>
    </location>
</feature>
<dbReference type="RefSeq" id="WP_090367188.1">
    <property type="nucleotide sequence ID" value="NZ_FNEM01000016.1"/>
</dbReference>
<organism evidence="2 3">
    <name type="scientific">Ferrimonas sediminum</name>
    <dbReference type="NCBI Taxonomy" id="718193"/>
    <lineage>
        <taxon>Bacteria</taxon>
        <taxon>Pseudomonadati</taxon>
        <taxon>Pseudomonadota</taxon>
        <taxon>Gammaproteobacteria</taxon>
        <taxon>Alteromonadales</taxon>
        <taxon>Ferrimonadaceae</taxon>
        <taxon>Ferrimonas</taxon>
    </lineage>
</organism>
<keyword evidence="3" id="KW-1185">Reference proteome</keyword>
<dbReference type="Proteomes" id="UP000199527">
    <property type="component" value="Unassembled WGS sequence"/>
</dbReference>
<dbReference type="Gene3D" id="1.10.3680.10">
    <property type="entry name" value="TerB-like"/>
    <property type="match status" value="1"/>
</dbReference>
<dbReference type="InterPro" id="IPR029024">
    <property type="entry name" value="TerB-like"/>
</dbReference>
<evidence type="ECO:0000256" key="1">
    <source>
        <dbReference type="SAM" id="MobiDB-lite"/>
    </source>
</evidence>
<proteinExistence type="predicted"/>
<gene>
    <name evidence="2" type="ORF">SAMN04488540_11656</name>
</gene>
<dbReference type="Pfam" id="PF04391">
    <property type="entry name" value="DUF533"/>
    <property type="match status" value="1"/>
</dbReference>
<dbReference type="EMBL" id="FNEM01000016">
    <property type="protein sequence ID" value="SDJ96063.1"/>
    <property type="molecule type" value="Genomic_DNA"/>
</dbReference>
<protein>
    <submittedName>
        <fullName evidence="2">Uncharacterized membrane protein YebE, DUF533 family</fullName>
    </submittedName>
</protein>
<reference evidence="3" key="1">
    <citation type="submission" date="2016-10" db="EMBL/GenBank/DDBJ databases">
        <authorList>
            <person name="Varghese N."/>
            <person name="Submissions S."/>
        </authorList>
    </citation>
    <scope>NUCLEOTIDE SEQUENCE [LARGE SCALE GENOMIC DNA]</scope>
    <source>
        <strain evidence="3">DSM 23317</strain>
    </source>
</reference>
<dbReference type="AlphaFoldDB" id="A0A1G8XZV1"/>